<dbReference type="EMBL" id="PSZG01000001">
    <property type="protein sequence ID" value="RKO75712.1"/>
    <property type="molecule type" value="Genomic_DNA"/>
</dbReference>
<organism evidence="2 3">
    <name type="scientific">Pectobacterium parmentieri</name>
    <dbReference type="NCBI Taxonomy" id="1905730"/>
    <lineage>
        <taxon>Bacteria</taxon>
        <taxon>Pseudomonadati</taxon>
        <taxon>Pseudomonadota</taxon>
        <taxon>Gammaproteobacteria</taxon>
        <taxon>Enterobacterales</taxon>
        <taxon>Pectobacteriaceae</taxon>
        <taxon>Pectobacterium</taxon>
    </lineage>
</organism>
<evidence type="ECO:0000313" key="2">
    <source>
        <dbReference type="EMBL" id="RKO75712.1"/>
    </source>
</evidence>
<gene>
    <name evidence="2" type="ORF">C5E00_02390</name>
</gene>
<dbReference type="SUPFAM" id="SSF160113">
    <property type="entry name" value="YegP-like"/>
    <property type="match status" value="1"/>
</dbReference>
<name>A0A8B3FBU8_PECPM</name>
<sequence length="87" mass="9936">MCINIVISCKSRSEWNWRIVDKSGNTVVNSPRIFENRPLCIEDAERFLSLIDDAKFYDNAGVPIDQMHLSDSSRTQRGTLIKTHPAN</sequence>
<dbReference type="GeneID" id="45849835"/>
<evidence type="ECO:0000313" key="3">
    <source>
        <dbReference type="Proteomes" id="UP000269665"/>
    </source>
</evidence>
<dbReference type="Proteomes" id="UP000269665">
    <property type="component" value="Unassembled WGS sequence"/>
</dbReference>
<comment type="caution">
    <text evidence="2">The sequence shown here is derived from an EMBL/GenBank/DDBJ whole genome shotgun (WGS) entry which is preliminary data.</text>
</comment>
<feature type="compositionally biased region" description="Polar residues" evidence="1">
    <location>
        <begin position="69"/>
        <end position="78"/>
    </location>
</feature>
<reference evidence="2 3" key="1">
    <citation type="journal article" date="2018" name="BMC Genomics">
        <title>High genomic variability in the plant pathogenic bacterium Pectobacterium parmentieri deciphered from de novo assembled complete genomes.</title>
        <authorList>
            <person name="Zoledowska S."/>
            <person name="Motyka-Pomagruk A."/>
            <person name="Sledz W."/>
            <person name="Mengoni A."/>
            <person name="Lojkowska E."/>
        </authorList>
    </citation>
    <scope>NUCLEOTIDE SEQUENCE [LARGE SCALE GENOMIC DNA]</scope>
    <source>
        <strain evidence="2 3">IFB5626</strain>
    </source>
</reference>
<proteinExistence type="predicted"/>
<dbReference type="RefSeq" id="WP_033071262.1">
    <property type="nucleotide sequence ID" value="NZ_CP015749.1"/>
</dbReference>
<evidence type="ECO:0000256" key="1">
    <source>
        <dbReference type="SAM" id="MobiDB-lite"/>
    </source>
</evidence>
<protein>
    <recommendedName>
        <fullName evidence="4">DUF1508 domain-containing protein</fullName>
    </recommendedName>
</protein>
<dbReference type="KEGG" id="ppar:A8F97_10205"/>
<feature type="region of interest" description="Disordered" evidence="1">
    <location>
        <begin position="68"/>
        <end position="87"/>
    </location>
</feature>
<evidence type="ECO:0008006" key="4">
    <source>
        <dbReference type="Google" id="ProtNLM"/>
    </source>
</evidence>
<accession>A0A8B3FBU8</accession>
<dbReference type="InterPro" id="IPR036913">
    <property type="entry name" value="YegP-like_sf"/>
</dbReference>
<dbReference type="AlphaFoldDB" id="A0A8B3FBU8"/>